<dbReference type="Proteomes" id="UP001157914">
    <property type="component" value="Unassembled WGS sequence"/>
</dbReference>
<keyword evidence="5 8" id="KW-1133">Transmembrane helix</keyword>
<evidence type="ECO:0000313" key="10">
    <source>
        <dbReference type="Proteomes" id="UP001157914"/>
    </source>
</evidence>
<evidence type="ECO:0000256" key="7">
    <source>
        <dbReference type="RuleBase" id="RU003879"/>
    </source>
</evidence>
<keyword evidence="7" id="KW-0653">Protein transport</keyword>
<comment type="subcellular location">
    <subcellularLocation>
        <location evidence="1">Cell membrane</location>
        <topology evidence="1">Single-pass membrane protein</topology>
    </subcellularLocation>
    <subcellularLocation>
        <location evidence="7">Cell membrane</location>
        <topology evidence="7">Single-pass type II membrane protein</topology>
    </subcellularLocation>
</comment>
<evidence type="ECO:0000313" key="9">
    <source>
        <dbReference type="EMBL" id="SMP15589.1"/>
    </source>
</evidence>
<protein>
    <submittedName>
        <fullName evidence="9">Outer membrane transport energization protein ExbD</fullName>
    </submittedName>
</protein>
<evidence type="ECO:0000256" key="8">
    <source>
        <dbReference type="SAM" id="Phobius"/>
    </source>
</evidence>
<evidence type="ECO:0000256" key="4">
    <source>
        <dbReference type="ARBA" id="ARBA00022692"/>
    </source>
</evidence>
<keyword evidence="7" id="KW-0813">Transport</keyword>
<proteinExistence type="inferred from homology"/>
<accession>A0ABY1NQG6</accession>
<comment type="caution">
    <text evidence="9">The sequence shown here is derived from an EMBL/GenBank/DDBJ whole genome shotgun (WGS) entry which is preliminary data.</text>
</comment>
<evidence type="ECO:0000256" key="3">
    <source>
        <dbReference type="ARBA" id="ARBA00022475"/>
    </source>
</evidence>
<keyword evidence="6 8" id="KW-0472">Membrane</keyword>
<comment type="similarity">
    <text evidence="2 7">Belongs to the ExbD/TolR family.</text>
</comment>
<evidence type="ECO:0000256" key="5">
    <source>
        <dbReference type="ARBA" id="ARBA00022989"/>
    </source>
</evidence>
<name>A0ABY1NQG6_9HYPH</name>
<evidence type="ECO:0000256" key="2">
    <source>
        <dbReference type="ARBA" id="ARBA00005811"/>
    </source>
</evidence>
<dbReference type="EMBL" id="FXTT01000002">
    <property type="protein sequence ID" value="SMP15589.1"/>
    <property type="molecule type" value="Genomic_DNA"/>
</dbReference>
<gene>
    <name evidence="9" type="ORF">SAMN06265374_1605</name>
</gene>
<reference evidence="9 10" key="1">
    <citation type="submission" date="2017-05" db="EMBL/GenBank/DDBJ databases">
        <authorList>
            <person name="Varghese N."/>
            <person name="Submissions S."/>
        </authorList>
    </citation>
    <scope>NUCLEOTIDE SEQUENCE [LARGE SCALE GENOMIC DNA]</scope>
    <source>
        <strain evidence="9 10">DSM 15949</strain>
    </source>
</reference>
<keyword evidence="10" id="KW-1185">Reference proteome</keyword>
<evidence type="ECO:0000256" key="6">
    <source>
        <dbReference type="ARBA" id="ARBA00023136"/>
    </source>
</evidence>
<feature type="transmembrane region" description="Helical" evidence="8">
    <location>
        <begin position="20"/>
        <end position="42"/>
    </location>
</feature>
<dbReference type="InterPro" id="IPR003400">
    <property type="entry name" value="ExbD"/>
</dbReference>
<dbReference type="Pfam" id="PF02472">
    <property type="entry name" value="ExbD"/>
    <property type="match status" value="1"/>
</dbReference>
<evidence type="ECO:0000256" key="1">
    <source>
        <dbReference type="ARBA" id="ARBA00004162"/>
    </source>
</evidence>
<sequence>MIRIRQPIAKHRRMPLTPLIDVIFILVMFFLLSSAFGVWRLIDVGIAGPQPSASQGDKDSPAPILITLRPDGTASGIRIQVNGLRFEESKLGTELERLVSGGASAAIVLPSEDLSFENAVRILDAARLSGLKSVSLQIR</sequence>
<keyword evidence="3" id="KW-1003">Cell membrane</keyword>
<organism evidence="9 10">
    <name type="scientific">Roseibium denhamense</name>
    <dbReference type="NCBI Taxonomy" id="76305"/>
    <lineage>
        <taxon>Bacteria</taxon>
        <taxon>Pseudomonadati</taxon>
        <taxon>Pseudomonadota</taxon>
        <taxon>Alphaproteobacteria</taxon>
        <taxon>Hyphomicrobiales</taxon>
        <taxon>Stappiaceae</taxon>
        <taxon>Roseibium</taxon>
    </lineage>
</organism>
<keyword evidence="4 7" id="KW-0812">Transmembrane</keyword>